<protein>
    <submittedName>
        <fullName evidence="1">Uncharacterized protein</fullName>
    </submittedName>
</protein>
<name>A0ABN8HJ42_9NEOP</name>
<gene>
    <name evidence="1" type="ORF">IPOD504_LOCUS60</name>
</gene>
<evidence type="ECO:0000313" key="1">
    <source>
        <dbReference type="EMBL" id="CAH2034281.1"/>
    </source>
</evidence>
<dbReference type="EMBL" id="OW152813">
    <property type="protein sequence ID" value="CAH2034281.1"/>
    <property type="molecule type" value="Genomic_DNA"/>
</dbReference>
<evidence type="ECO:0000313" key="2">
    <source>
        <dbReference type="Proteomes" id="UP000837857"/>
    </source>
</evidence>
<feature type="non-terminal residue" evidence="1">
    <location>
        <position position="1"/>
    </location>
</feature>
<organism evidence="1 2">
    <name type="scientific">Iphiclides podalirius</name>
    <name type="common">scarce swallowtail</name>
    <dbReference type="NCBI Taxonomy" id="110791"/>
    <lineage>
        <taxon>Eukaryota</taxon>
        <taxon>Metazoa</taxon>
        <taxon>Ecdysozoa</taxon>
        <taxon>Arthropoda</taxon>
        <taxon>Hexapoda</taxon>
        <taxon>Insecta</taxon>
        <taxon>Pterygota</taxon>
        <taxon>Neoptera</taxon>
        <taxon>Endopterygota</taxon>
        <taxon>Lepidoptera</taxon>
        <taxon>Glossata</taxon>
        <taxon>Ditrysia</taxon>
        <taxon>Papilionoidea</taxon>
        <taxon>Papilionidae</taxon>
        <taxon>Papilioninae</taxon>
        <taxon>Iphiclides</taxon>
    </lineage>
</organism>
<keyword evidence="2" id="KW-1185">Reference proteome</keyword>
<sequence length="260" mass="28929">MRKEGGSDWRASAASVCGATMWWRAVLWQATLLLASATLDVRYYSQKRLYTPVSQVECFDYPEWRPSRYTRASPGGWIHQNRPSGIPGTGIYSPPAHVRSNFLSRRFDVYPSKVEDVVKEHAKLVQDINGLKQALYVAPLVDRSKDYDDSIYLEAIETTTTAPWSTTTASVRSKKPGSSIPVILVGEPSQHTVIKSQPLKFTRPAVSLVGASVTPLVRQPYPFVVHPSAAPPVRICMPSAVYTKNQPSLLQRILKGFVSR</sequence>
<dbReference type="Proteomes" id="UP000837857">
    <property type="component" value="Chromosome 1"/>
</dbReference>
<proteinExistence type="predicted"/>
<reference evidence="1" key="1">
    <citation type="submission" date="2022-03" db="EMBL/GenBank/DDBJ databases">
        <authorList>
            <person name="Martin H S."/>
        </authorList>
    </citation>
    <scope>NUCLEOTIDE SEQUENCE</scope>
</reference>
<accession>A0ABN8HJ42</accession>